<feature type="domain" description="STAS" evidence="1">
    <location>
        <begin position="12"/>
        <end position="125"/>
    </location>
</feature>
<dbReference type="PROSITE" id="PS50801">
    <property type="entry name" value="STAS"/>
    <property type="match status" value="1"/>
</dbReference>
<name>A0A1H5SHC5_9SPHI</name>
<accession>A0A1H5SHC5</accession>
<dbReference type="CDD" id="cd07043">
    <property type="entry name" value="STAS_anti-anti-sigma_factors"/>
    <property type="match status" value="1"/>
</dbReference>
<sequence length="125" mass="13975">MKFTVDKYDRYVVIEPLTDKLNGDTAASLKGEFMLRNTGGQRNIVLDLNNVQETDEAGIRTGLLARRLCKSTGGLFILTNLNEPVKNYIASLGLDKYLIITPNIEKAKDLIFGNEIRLDLKEAQS</sequence>
<keyword evidence="3" id="KW-1185">Reference proteome</keyword>
<dbReference type="Pfam" id="PF01740">
    <property type="entry name" value="STAS"/>
    <property type="match status" value="1"/>
</dbReference>
<dbReference type="RefSeq" id="WP_103904920.1">
    <property type="nucleotide sequence ID" value="NZ_CP049246.1"/>
</dbReference>
<dbReference type="InterPro" id="IPR002645">
    <property type="entry name" value="STAS_dom"/>
</dbReference>
<evidence type="ECO:0000313" key="3">
    <source>
        <dbReference type="Proteomes" id="UP000236731"/>
    </source>
</evidence>
<gene>
    <name evidence="2" type="ORF">SAMN05421877_101261</name>
</gene>
<evidence type="ECO:0000259" key="1">
    <source>
        <dbReference type="PROSITE" id="PS50801"/>
    </source>
</evidence>
<proteinExistence type="predicted"/>
<dbReference type="SUPFAM" id="SSF52091">
    <property type="entry name" value="SpoIIaa-like"/>
    <property type="match status" value="1"/>
</dbReference>
<dbReference type="Proteomes" id="UP000236731">
    <property type="component" value="Unassembled WGS sequence"/>
</dbReference>
<dbReference type="EMBL" id="FNUT01000001">
    <property type="protein sequence ID" value="SEF49850.1"/>
    <property type="molecule type" value="Genomic_DNA"/>
</dbReference>
<dbReference type="Gene3D" id="3.30.750.24">
    <property type="entry name" value="STAS domain"/>
    <property type="match status" value="1"/>
</dbReference>
<protein>
    <submittedName>
        <fullName evidence="2">Anti-anti-sigma factor</fullName>
    </submittedName>
</protein>
<dbReference type="InterPro" id="IPR036513">
    <property type="entry name" value="STAS_dom_sf"/>
</dbReference>
<evidence type="ECO:0000313" key="2">
    <source>
        <dbReference type="EMBL" id="SEF49850.1"/>
    </source>
</evidence>
<reference evidence="3" key="1">
    <citation type="submission" date="2016-10" db="EMBL/GenBank/DDBJ databases">
        <authorList>
            <person name="Varghese N."/>
            <person name="Submissions S."/>
        </authorList>
    </citation>
    <scope>NUCLEOTIDE SEQUENCE [LARGE SCALE GENOMIC DNA]</scope>
    <source>
        <strain evidence="3">DSM 22361</strain>
    </source>
</reference>
<dbReference type="OrthoDB" id="9796110at2"/>
<organism evidence="2 3">
    <name type="scientific">Sphingobacterium lactis</name>
    <dbReference type="NCBI Taxonomy" id="797291"/>
    <lineage>
        <taxon>Bacteria</taxon>
        <taxon>Pseudomonadati</taxon>
        <taxon>Bacteroidota</taxon>
        <taxon>Sphingobacteriia</taxon>
        <taxon>Sphingobacteriales</taxon>
        <taxon>Sphingobacteriaceae</taxon>
        <taxon>Sphingobacterium</taxon>
    </lineage>
</organism>
<dbReference type="AlphaFoldDB" id="A0A1H5SHC5"/>